<dbReference type="Proteomes" id="UP000310719">
    <property type="component" value="Chromosome"/>
</dbReference>
<gene>
    <name evidence="2" type="ORF">NCTC13032_05188</name>
</gene>
<dbReference type="AlphaFoldDB" id="A0A4U9IC32"/>
<accession>A0A4U9IC32</accession>
<keyword evidence="1" id="KW-0472">Membrane</keyword>
<feature type="transmembrane region" description="Helical" evidence="1">
    <location>
        <begin position="29"/>
        <end position="50"/>
    </location>
</feature>
<evidence type="ECO:0000313" key="2">
    <source>
        <dbReference type="EMBL" id="VTP72929.1"/>
    </source>
</evidence>
<dbReference type="EMBL" id="LR590464">
    <property type="protein sequence ID" value="VTP72929.1"/>
    <property type="molecule type" value="Genomic_DNA"/>
</dbReference>
<feature type="transmembrane region" description="Helical" evidence="1">
    <location>
        <begin position="6"/>
        <end position="22"/>
    </location>
</feature>
<sequence>MNGELIWVISLLLIAIILFATGKVRMDAVALLVIVAFVLSGTLTLPGSLFRL</sequence>
<proteinExistence type="predicted"/>
<name>A0A4U9IC32_9ENTR</name>
<keyword evidence="1" id="KW-1133">Transmembrane helix</keyword>
<evidence type="ECO:0008006" key="4">
    <source>
        <dbReference type="Google" id="ProtNLM"/>
    </source>
</evidence>
<evidence type="ECO:0000313" key="3">
    <source>
        <dbReference type="Proteomes" id="UP000310719"/>
    </source>
</evidence>
<keyword evidence="1" id="KW-0812">Transmembrane</keyword>
<protein>
    <recommendedName>
        <fullName evidence="4">Transporter, divalent anion:Na+ symporter (DASS) family</fullName>
    </recommendedName>
</protein>
<organism evidence="2 3">
    <name type="scientific">Leclercia adecarboxylata</name>
    <dbReference type="NCBI Taxonomy" id="83655"/>
    <lineage>
        <taxon>Bacteria</taxon>
        <taxon>Pseudomonadati</taxon>
        <taxon>Pseudomonadota</taxon>
        <taxon>Gammaproteobacteria</taxon>
        <taxon>Enterobacterales</taxon>
        <taxon>Enterobacteriaceae</taxon>
        <taxon>Leclercia</taxon>
    </lineage>
</organism>
<evidence type="ECO:0000256" key="1">
    <source>
        <dbReference type="SAM" id="Phobius"/>
    </source>
</evidence>
<reference evidence="2 3" key="1">
    <citation type="submission" date="2019-05" db="EMBL/GenBank/DDBJ databases">
        <authorList>
            <consortium name="Pathogen Informatics"/>
        </authorList>
    </citation>
    <scope>NUCLEOTIDE SEQUENCE [LARGE SCALE GENOMIC DNA]</scope>
    <source>
        <strain evidence="2 3">NCTC13032</strain>
    </source>
</reference>